<dbReference type="RefSeq" id="WP_011366731.1">
    <property type="nucleotide sequence ID" value="NC_007519.1"/>
</dbReference>
<evidence type="ECO:0000256" key="7">
    <source>
        <dbReference type="SAM" id="Phobius"/>
    </source>
</evidence>
<feature type="transmembrane region" description="Helical" evidence="7">
    <location>
        <begin position="91"/>
        <end position="113"/>
    </location>
</feature>
<dbReference type="STRING" id="207559.Dde_0635"/>
<dbReference type="eggNOG" id="COG3090">
    <property type="taxonomic scope" value="Bacteria"/>
</dbReference>
<dbReference type="Proteomes" id="UP000002710">
    <property type="component" value="Chromosome"/>
</dbReference>
<evidence type="ECO:0000256" key="3">
    <source>
        <dbReference type="ARBA" id="ARBA00022475"/>
    </source>
</evidence>
<feature type="domain" description="Tripartite ATP-independent periplasmic transporters DctQ component" evidence="8">
    <location>
        <begin position="30"/>
        <end position="158"/>
    </location>
</feature>
<keyword evidence="10" id="KW-1185">Reference proteome</keyword>
<comment type="subcellular location">
    <subcellularLocation>
        <location evidence="1">Cell membrane</location>
        <topology evidence="1">Multi-pass membrane protein</topology>
    </subcellularLocation>
</comment>
<reference evidence="9 10" key="1">
    <citation type="journal article" date="2011" name="J. Bacteriol.">
        <title>Complete genome sequence and updated annotation of Desulfovibrio alaskensis G20.</title>
        <authorList>
            <person name="Hauser L.J."/>
            <person name="Land M.L."/>
            <person name="Brown S.D."/>
            <person name="Larimer F."/>
            <person name="Keller K.L."/>
            <person name="Rapp-Giles B.J."/>
            <person name="Price M.N."/>
            <person name="Lin M."/>
            <person name="Bruce D.C."/>
            <person name="Detter J.C."/>
            <person name="Tapia R."/>
            <person name="Han C.S."/>
            <person name="Goodwin L.A."/>
            <person name="Cheng J.F."/>
            <person name="Pitluck S."/>
            <person name="Copeland A."/>
            <person name="Lucas S."/>
            <person name="Nolan M."/>
            <person name="Lapidus A.L."/>
            <person name="Palumbo A.V."/>
            <person name="Wall J.D."/>
        </authorList>
    </citation>
    <scope>NUCLEOTIDE SEQUENCE [LARGE SCALE GENOMIC DNA]</scope>
    <source>
        <strain evidence="10">ATCC BAA 1058 / DSM 17464 / G20</strain>
    </source>
</reference>
<dbReference type="AlphaFoldDB" id="Q315G0"/>
<evidence type="ECO:0000256" key="5">
    <source>
        <dbReference type="ARBA" id="ARBA00022989"/>
    </source>
</evidence>
<dbReference type="HOGENOM" id="CLU_086356_8_5_7"/>
<evidence type="ECO:0000313" key="9">
    <source>
        <dbReference type="EMBL" id="ABB37436.1"/>
    </source>
</evidence>
<evidence type="ECO:0000256" key="6">
    <source>
        <dbReference type="ARBA" id="ARBA00023136"/>
    </source>
</evidence>
<dbReference type="KEGG" id="dde:Dde_0635"/>
<evidence type="ECO:0000313" key="10">
    <source>
        <dbReference type="Proteomes" id="UP000002710"/>
    </source>
</evidence>
<keyword evidence="6 7" id="KW-0472">Membrane</keyword>
<keyword evidence="5 7" id="KW-1133">Transmembrane helix</keyword>
<feature type="transmembrane region" description="Helical" evidence="7">
    <location>
        <begin position="51"/>
        <end position="70"/>
    </location>
</feature>
<accession>Q315G0</accession>
<keyword evidence="2" id="KW-0813">Transport</keyword>
<feature type="transmembrane region" description="Helical" evidence="7">
    <location>
        <begin position="133"/>
        <end position="156"/>
    </location>
</feature>
<feature type="transmembrane region" description="Helical" evidence="7">
    <location>
        <begin position="20"/>
        <end position="39"/>
    </location>
</feature>
<evidence type="ECO:0000256" key="4">
    <source>
        <dbReference type="ARBA" id="ARBA00022692"/>
    </source>
</evidence>
<evidence type="ECO:0000256" key="2">
    <source>
        <dbReference type="ARBA" id="ARBA00022448"/>
    </source>
</evidence>
<dbReference type="PROSITE" id="PS51257">
    <property type="entry name" value="PROKAR_LIPOPROTEIN"/>
    <property type="match status" value="1"/>
</dbReference>
<keyword evidence="4 7" id="KW-0812">Transmembrane</keyword>
<proteinExistence type="predicted"/>
<gene>
    <name evidence="9" type="ordered locus">Dde_0635</name>
</gene>
<protein>
    <submittedName>
        <fullName evidence="9">Tripartite ATP-independent periplasmic transporter DctQ component</fullName>
    </submittedName>
</protein>
<name>Q315G0_OLEA2</name>
<dbReference type="EMBL" id="CP000112">
    <property type="protein sequence ID" value="ABB37436.1"/>
    <property type="molecule type" value="Genomic_DNA"/>
</dbReference>
<dbReference type="Pfam" id="PF04290">
    <property type="entry name" value="DctQ"/>
    <property type="match status" value="1"/>
</dbReference>
<organism evidence="9 10">
    <name type="scientific">Oleidesulfovibrio alaskensis (strain ATCC BAA-1058 / DSM 17464 / G20)</name>
    <name type="common">Desulfovibrio alaskensis</name>
    <dbReference type="NCBI Taxonomy" id="207559"/>
    <lineage>
        <taxon>Bacteria</taxon>
        <taxon>Pseudomonadati</taxon>
        <taxon>Thermodesulfobacteriota</taxon>
        <taxon>Desulfovibrionia</taxon>
        <taxon>Desulfovibrionales</taxon>
        <taxon>Desulfovibrionaceae</taxon>
        <taxon>Oleidesulfovibrio</taxon>
    </lineage>
</organism>
<keyword evidence="3" id="KW-1003">Cell membrane</keyword>
<dbReference type="InterPro" id="IPR055348">
    <property type="entry name" value="DctQ"/>
</dbReference>
<evidence type="ECO:0000259" key="8">
    <source>
        <dbReference type="Pfam" id="PF04290"/>
    </source>
</evidence>
<dbReference type="GO" id="GO:0005886">
    <property type="term" value="C:plasma membrane"/>
    <property type="evidence" value="ECO:0007669"/>
    <property type="project" value="UniProtKB-SubCell"/>
</dbReference>
<sequence>MEKILTAMERLGELLAKVMAAAAGCTLVLMVMLACGNIAGRALGMPVKGTFELLGFMGALVAGLSLAFAQRHKAHIFVAFFVARFTRPVRLVLDAAVYFCSALFFAAASRELIGLGAFITDFGELSETLHLAYAPFVYVVSAGCGVMAYILSVSFLKTVLLGREV</sequence>
<evidence type="ECO:0000256" key="1">
    <source>
        <dbReference type="ARBA" id="ARBA00004651"/>
    </source>
</evidence>